<dbReference type="PANTHER" id="PTHR46383">
    <property type="entry name" value="ASPARTATE AMINOTRANSFERASE"/>
    <property type="match status" value="1"/>
</dbReference>
<evidence type="ECO:0000256" key="2">
    <source>
        <dbReference type="ARBA" id="ARBA00007441"/>
    </source>
</evidence>
<sequence length="445" mass="50341">MINFIDKVKLPNGQIEKLDRLEKLYLIAKELHKKSAVQFAIFGKPSAPVYQPIIDAKIRYWQSIDNQRPIVYGELQGEEAYRERMAKALTRQYQVPVETSSVTFTSGGRIAIQAASYLIRSLFKDKMVVTTNLYYPDHTGISYSSDNAHSLLLVDVESDMSALTAEKLTETLNGIDRDKIGAFIFCDPNNPMGNVVGKQQWQKIIPILEQYPNSVILLDEAYAEMVFDKLHVSLYSLASEQLRKRIILLRSGTKGFSASGERMAILVTANSEFNNKIVEYHAANLVHAPKSAQYAYTCAMEQFCEQGQLKLAAFYKPMVRQVETLLKETGFAVKQANYVERQATFYVMADFSGFYGATLPQALRDIYVSENKIVVENNVDLAMYLLFKYRLALMPMYFFGAKLDSGLLRITCSFESQSEVTHLSNVLHDMQADIESASMNTVMHS</sequence>
<dbReference type="InterPro" id="IPR004839">
    <property type="entry name" value="Aminotransferase_I/II_large"/>
</dbReference>
<dbReference type="EMBL" id="CP013612">
    <property type="protein sequence ID" value="ALU45848.1"/>
    <property type="molecule type" value="Genomic_DNA"/>
</dbReference>
<dbReference type="InterPro" id="IPR015421">
    <property type="entry name" value="PyrdxlP-dep_Trfase_major"/>
</dbReference>
<feature type="domain" description="Aminotransferase class I/classII large" evidence="6">
    <location>
        <begin position="65"/>
        <end position="423"/>
    </location>
</feature>
<dbReference type="SUPFAM" id="SSF53383">
    <property type="entry name" value="PLP-dependent transferases"/>
    <property type="match status" value="1"/>
</dbReference>
<dbReference type="GO" id="GO:0030170">
    <property type="term" value="F:pyridoxal phosphate binding"/>
    <property type="evidence" value="ECO:0007669"/>
    <property type="project" value="InterPro"/>
</dbReference>
<dbReference type="CDD" id="cd00609">
    <property type="entry name" value="AAT_like"/>
    <property type="match status" value="1"/>
</dbReference>
<keyword evidence="3" id="KW-0032">Aminotransferase</keyword>
<evidence type="ECO:0000313" key="7">
    <source>
        <dbReference type="EMBL" id="ALU45848.1"/>
    </source>
</evidence>
<organism evidence="7 8">
    <name type="scientific">Pseudoalteromonas rubra</name>
    <dbReference type="NCBI Taxonomy" id="43658"/>
    <lineage>
        <taxon>Bacteria</taxon>
        <taxon>Pseudomonadati</taxon>
        <taxon>Pseudomonadota</taxon>
        <taxon>Gammaproteobacteria</taxon>
        <taxon>Alteromonadales</taxon>
        <taxon>Pseudoalteromonadaceae</taxon>
        <taxon>Pseudoalteromonas</taxon>
    </lineage>
</organism>
<evidence type="ECO:0000256" key="1">
    <source>
        <dbReference type="ARBA" id="ARBA00001933"/>
    </source>
</evidence>
<evidence type="ECO:0000259" key="6">
    <source>
        <dbReference type="Pfam" id="PF00155"/>
    </source>
</evidence>
<protein>
    <recommendedName>
        <fullName evidence="6">Aminotransferase class I/classII large domain-containing protein</fullName>
    </recommendedName>
</protein>
<dbReference type="Proteomes" id="UP000069015">
    <property type="component" value="Chromosome 2"/>
</dbReference>
<dbReference type="KEGG" id="prr:AT705_23255"/>
<dbReference type="InterPro" id="IPR050596">
    <property type="entry name" value="AspAT/PAT-like"/>
</dbReference>
<name>A0A0U3HXP6_9GAMM</name>
<dbReference type="Pfam" id="PF00155">
    <property type="entry name" value="Aminotran_1_2"/>
    <property type="match status" value="1"/>
</dbReference>
<evidence type="ECO:0000256" key="3">
    <source>
        <dbReference type="ARBA" id="ARBA00022576"/>
    </source>
</evidence>
<dbReference type="PANTHER" id="PTHR46383:SF1">
    <property type="entry name" value="ASPARTATE AMINOTRANSFERASE"/>
    <property type="match status" value="1"/>
</dbReference>
<comment type="similarity">
    <text evidence="2">Belongs to the class-I pyridoxal-phosphate-dependent aminotransferase family.</text>
</comment>
<dbReference type="RefSeq" id="WP_058798700.1">
    <property type="nucleotide sequence ID" value="NZ_CP013612.1"/>
</dbReference>
<dbReference type="Gene3D" id="3.40.640.10">
    <property type="entry name" value="Type I PLP-dependent aspartate aminotransferase-like (Major domain)"/>
    <property type="match status" value="1"/>
</dbReference>
<dbReference type="InterPro" id="IPR015424">
    <property type="entry name" value="PyrdxlP-dep_Trfase"/>
</dbReference>
<accession>A0A0U3HXP6</accession>
<reference evidence="7 8" key="1">
    <citation type="submission" date="2015-12" db="EMBL/GenBank/DDBJ databases">
        <title>Complete genome sequence of Pseudoalteromonas rubra SCSIO 6842, harboring a conjugative plasmid.</title>
        <authorList>
            <person name="Li B."/>
            <person name="Wang X."/>
        </authorList>
    </citation>
    <scope>NUCLEOTIDE SEQUENCE [LARGE SCALE GENOMIC DNA]</scope>
    <source>
        <strain evidence="7 8">SCSIO 6842</strain>
    </source>
</reference>
<dbReference type="GO" id="GO:0006520">
    <property type="term" value="P:amino acid metabolic process"/>
    <property type="evidence" value="ECO:0007669"/>
    <property type="project" value="InterPro"/>
</dbReference>
<dbReference type="AlphaFoldDB" id="A0A0U3HXP6"/>
<comment type="cofactor">
    <cofactor evidence="1">
        <name>pyridoxal 5'-phosphate</name>
        <dbReference type="ChEBI" id="CHEBI:597326"/>
    </cofactor>
</comment>
<keyword evidence="4" id="KW-0808">Transferase</keyword>
<proteinExistence type="inferred from homology"/>
<evidence type="ECO:0000256" key="4">
    <source>
        <dbReference type="ARBA" id="ARBA00022679"/>
    </source>
</evidence>
<evidence type="ECO:0000313" key="8">
    <source>
        <dbReference type="Proteomes" id="UP000069015"/>
    </source>
</evidence>
<gene>
    <name evidence="7" type="ORF">AT705_23255</name>
</gene>
<dbReference type="Gene3D" id="3.90.1150.10">
    <property type="entry name" value="Aspartate Aminotransferase, domain 1"/>
    <property type="match status" value="1"/>
</dbReference>
<keyword evidence="5" id="KW-0663">Pyridoxal phosphate</keyword>
<evidence type="ECO:0000256" key="5">
    <source>
        <dbReference type="ARBA" id="ARBA00022898"/>
    </source>
</evidence>
<dbReference type="InterPro" id="IPR015422">
    <property type="entry name" value="PyrdxlP-dep_Trfase_small"/>
</dbReference>
<dbReference type="GO" id="GO:0008483">
    <property type="term" value="F:transaminase activity"/>
    <property type="evidence" value="ECO:0007669"/>
    <property type="project" value="UniProtKB-KW"/>
</dbReference>